<dbReference type="PROSITE" id="PS51257">
    <property type="entry name" value="PROKAR_LIPOPROTEIN"/>
    <property type="match status" value="1"/>
</dbReference>
<dbReference type="EMBL" id="CP119311">
    <property type="protein sequence ID" value="WEK33427.1"/>
    <property type="molecule type" value="Genomic_DNA"/>
</dbReference>
<keyword evidence="1" id="KW-0732">Signal</keyword>
<reference evidence="2" key="1">
    <citation type="submission" date="2023-03" db="EMBL/GenBank/DDBJ databases">
        <title>Andean soil-derived lignocellulolytic bacterial consortium as a source of novel taxa and putative plastic-active enzymes.</title>
        <authorList>
            <person name="Diaz-Garcia L."/>
            <person name="Chuvochina M."/>
            <person name="Feuerriegel G."/>
            <person name="Bunk B."/>
            <person name="Sproer C."/>
            <person name="Streit W.R."/>
            <person name="Rodriguez L.M."/>
            <person name="Overmann J."/>
            <person name="Jimenez D.J."/>
        </authorList>
    </citation>
    <scope>NUCLEOTIDE SEQUENCE</scope>
    <source>
        <strain evidence="2">MAG 7</strain>
    </source>
</reference>
<evidence type="ECO:0000313" key="3">
    <source>
        <dbReference type="Proteomes" id="UP001220610"/>
    </source>
</evidence>
<dbReference type="Proteomes" id="UP001220610">
    <property type="component" value="Chromosome"/>
</dbReference>
<evidence type="ECO:0000313" key="2">
    <source>
        <dbReference type="EMBL" id="WEK33427.1"/>
    </source>
</evidence>
<organism evidence="2 3">
    <name type="scientific">Candidatus Pseudobacter hemicellulosilyticus</name>
    <dbReference type="NCBI Taxonomy" id="3121375"/>
    <lineage>
        <taxon>Bacteria</taxon>
        <taxon>Pseudomonadati</taxon>
        <taxon>Bacteroidota</taxon>
        <taxon>Chitinophagia</taxon>
        <taxon>Chitinophagales</taxon>
        <taxon>Chitinophagaceae</taxon>
        <taxon>Pseudobacter</taxon>
    </lineage>
</organism>
<evidence type="ECO:0000256" key="1">
    <source>
        <dbReference type="SAM" id="SignalP"/>
    </source>
</evidence>
<accession>A0AAJ6BEN9</accession>
<sequence length="188" mass="21010">MKKLLFLPVLFCWLSACTKEGLSGPQGPVGPAGPPGLNEGGGSGSPLRVISFLTPASASFSWEQQTATATNTYWRMRWANGRLNGAAFLLPDSLTTMIDNGSLLVYAGIRGQTGFPNYWQQLMLTPAGFRDVETYTYELQKVNNRYSISILGELFLRRPQDTRTPQSWDMFKFIIIPQTEAHPLEWEE</sequence>
<protein>
    <recommendedName>
        <fullName evidence="4">Collagen-like protein</fullName>
    </recommendedName>
</protein>
<feature type="chain" id="PRO_5042470327" description="Collagen-like protein" evidence="1">
    <location>
        <begin position="19"/>
        <end position="188"/>
    </location>
</feature>
<feature type="signal peptide" evidence="1">
    <location>
        <begin position="1"/>
        <end position="18"/>
    </location>
</feature>
<proteinExistence type="predicted"/>
<name>A0AAJ6BEN9_9BACT</name>
<evidence type="ECO:0008006" key="4">
    <source>
        <dbReference type="Google" id="ProtNLM"/>
    </source>
</evidence>
<gene>
    <name evidence="2" type="ORF">P0Y53_13125</name>
</gene>
<dbReference type="AlphaFoldDB" id="A0AAJ6BEN9"/>